<dbReference type="EMBL" id="BMZG01000009">
    <property type="protein sequence ID" value="GHA77230.1"/>
    <property type="molecule type" value="Genomic_DNA"/>
</dbReference>
<accession>A0A8J3CNR0</accession>
<dbReference type="GO" id="GO:0016020">
    <property type="term" value="C:membrane"/>
    <property type="evidence" value="ECO:0007669"/>
    <property type="project" value="GOC"/>
</dbReference>
<dbReference type="Pfam" id="PF03372">
    <property type="entry name" value="Exo_endo_phos"/>
    <property type="match status" value="1"/>
</dbReference>
<protein>
    <submittedName>
        <fullName evidence="2">Endonuclease</fullName>
    </submittedName>
</protein>
<dbReference type="InterPro" id="IPR005135">
    <property type="entry name" value="Endo/exonuclease/phosphatase"/>
</dbReference>
<dbReference type="InterPro" id="IPR036691">
    <property type="entry name" value="Endo/exonu/phosph_ase_sf"/>
</dbReference>
<keyword evidence="2" id="KW-0540">Nuclease</keyword>
<keyword evidence="2" id="KW-0378">Hydrolase</keyword>
<proteinExistence type="predicted"/>
<dbReference type="PANTHER" id="PTHR14859:SF1">
    <property type="entry name" value="PGAP2-INTERACTING PROTEIN"/>
    <property type="match status" value="1"/>
</dbReference>
<sequence>MLTVATYNIRKGHSLTRGSSLSQLKAGINDLSADILCLQEVQDVNTRRATTIAQHGHSQLAALQGDTYAHCAYGANAFYDHGHHGNAILSKFPIHFWENIDVSDHRLEQRGVLHAVVEHPRLGDLHVLCAHFGLFKGSRIRQAQALIEQVQNHVPDTAPLIIAGDFNDWNLHVHQLLTRRLSVADVLESANESRLARTFPVQLPWFRLDRLYTRHLNVQSAQVHSGREWRTRSDHAPISALLL</sequence>
<dbReference type="Proteomes" id="UP000614287">
    <property type="component" value="Unassembled WGS sequence"/>
</dbReference>
<feature type="domain" description="Endonuclease/exonuclease/phosphatase" evidence="1">
    <location>
        <begin position="5"/>
        <end position="235"/>
    </location>
</feature>
<evidence type="ECO:0000259" key="1">
    <source>
        <dbReference type="Pfam" id="PF03372"/>
    </source>
</evidence>
<gene>
    <name evidence="2" type="ORF">GCM10009007_17780</name>
</gene>
<reference evidence="2" key="2">
    <citation type="submission" date="2020-09" db="EMBL/GenBank/DDBJ databases">
        <authorList>
            <person name="Sun Q."/>
            <person name="Kim S."/>
        </authorList>
    </citation>
    <scope>NUCLEOTIDE SEQUENCE</scope>
    <source>
        <strain evidence="2">KCTC 32501</strain>
    </source>
</reference>
<evidence type="ECO:0000313" key="2">
    <source>
        <dbReference type="EMBL" id="GHA77230.1"/>
    </source>
</evidence>
<dbReference type="InterPro" id="IPR051916">
    <property type="entry name" value="GPI-anchor_lipid_remodeler"/>
</dbReference>
<keyword evidence="3" id="KW-1185">Reference proteome</keyword>
<keyword evidence="2" id="KW-0255">Endonuclease</keyword>
<dbReference type="PANTHER" id="PTHR14859">
    <property type="entry name" value="CALCOFLUOR WHITE HYPERSENSITIVE PROTEIN PRECURSOR"/>
    <property type="match status" value="1"/>
</dbReference>
<comment type="caution">
    <text evidence="2">The sequence shown here is derived from an EMBL/GenBank/DDBJ whole genome shotgun (WGS) entry which is preliminary data.</text>
</comment>
<dbReference type="Gene3D" id="3.60.10.10">
    <property type="entry name" value="Endonuclease/exonuclease/phosphatase"/>
    <property type="match status" value="1"/>
</dbReference>
<organism evidence="2 3">
    <name type="scientific">Formosimonas limnophila</name>
    <dbReference type="NCBI Taxonomy" id="1384487"/>
    <lineage>
        <taxon>Bacteria</taxon>
        <taxon>Pseudomonadati</taxon>
        <taxon>Pseudomonadota</taxon>
        <taxon>Betaproteobacteria</taxon>
        <taxon>Burkholderiales</taxon>
        <taxon>Burkholderiaceae</taxon>
        <taxon>Formosimonas</taxon>
    </lineage>
</organism>
<dbReference type="SUPFAM" id="SSF56219">
    <property type="entry name" value="DNase I-like"/>
    <property type="match status" value="1"/>
</dbReference>
<dbReference type="AlphaFoldDB" id="A0A8J3CNR0"/>
<dbReference type="RefSeq" id="WP_189493607.1">
    <property type="nucleotide sequence ID" value="NZ_BMZG01000009.1"/>
</dbReference>
<evidence type="ECO:0000313" key="3">
    <source>
        <dbReference type="Proteomes" id="UP000614287"/>
    </source>
</evidence>
<reference evidence="2" key="1">
    <citation type="journal article" date="2014" name="Int. J. Syst. Evol. Microbiol.">
        <title>Complete genome sequence of Corynebacterium casei LMG S-19264T (=DSM 44701T), isolated from a smear-ripened cheese.</title>
        <authorList>
            <consortium name="US DOE Joint Genome Institute (JGI-PGF)"/>
            <person name="Walter F."/>
            <person name="Albersmeier A."/>
            <person name="Kalinowski J."/>
            <person name="Ruckert C."/>
        </authorList>
    </citation>
    <scope>NUCLEOTIDE SEQUENCE</scope>
    <source>
        <strain evidence="2">KCTC 32501</strain>
    </source>
</reference>
<name>A0A8J3CNR0_9BURK</name>
<dbReference type="GO" id="GO:0006506">
    <property type="term" value="P:GPI anchor biosynthetic process"/>
    <property type="evidence" value="ECO:0007669"/>
    <property type="project" value="TreeGrafter"/>
</dbReference>
<dbReference type="GO" id="GO:0004519">
    <property type="term" value="F:endonuclease activity"/>
    <property type="evidence" value="ECO:0007669"/>
    <property type="project" value="UniProtKB-KW"/>
</dbReference>